<comment type="caution">
    <text evidence="13">The sequence shown here is derived from an EMBL/GenBank/DDBJ whole genome shotgun (WGS) entry which is preliminary data.</text>
</comment>
<dbReference type="Gene3D" id="1.10.3730.20">
    <property type="match status" value="1"/>
</dbReference>
<keyword evidence="2" id="KW-1003">Cell membrane</keyword>
<dbReference type="PANTHER" id="PTHR30561">
    <property type="entry name" value="SMR FAMILY PROTON-DEPENDENT DRUG EFFLUX TRANSPORTER SUGE"/>
    <property type="match status" value="1"/>
</dbReference>
<evidence type="ECO:0000256" key="11">
    <source>
        <dbReference type="SAM" id="Phobius"/>
    </source>
</evidence>
<feature type="domain" description="EamA" evidence="12">
    <location>
        <begin position="156"/>
        <end position="288"/>
    </location>
</feature>
<keyword evidence="5" id="KW-0441">Lipid A biosynthesis</keyword>
<reference evidence="13 14" key="1">
    <citation type="submission" date="2022-08" db="EMBL/GenBank/DDBJ databases">
        <title>Reclassification of Massilia species as members of the genera Telluria, Duganella, Pseudoduganella, Mokoshia gen. nov. and Zemynaea gen. nov. using orthogonal and non-orthogonal genome-based approaches.</title>
        <authorList>
            <person name="Bowman J.P."/>
        </authorList>
    </citation>
    <scope>NUCLEOTIDE SEQUENCE [LARGE SCALE GENOMIC DNA]</scope>
    <source>
        <strain evidence="13 14">LMG 28164</strain>
    </source>
</reference>
<evidence type="ECO:0000313" key="13">
    <source>
        <dbReference type="EMBL" id="MCS0592464.1"/>
    </source>
</evidence>
<feature type="transmembrane region" description="Helical" evidence="11">
    <location>
        <begin position="273"/>
        <end position="290"/>
    </location>
</feature>
<dbReference type="InterPro" id="IPR037185">
    <property type="entry name" value="EmrE-like"/>
</dbReference>
<evidence type="ECO:0000256" key="10">
    <source>
        <dbReference type="ARBA" id="ARBA00023136"/>
    </source>
</evidence>
<comment type="subcellular location">
    <subcellularLocation>
        <location evidence="1">Cell membrane</location>
        <topology evidence="1">Multi-pass membrane protein</topology>
    </subcellularLocation>
</comment>
<evidence type="ECO:0000256" key="6">
    <source>
        <dbReference type="ARBA" id="ARBA00022692"/>
    </source>
</evidence>
<organism evidence="13 14">
    <name type="scientific">Massilia norwichensis</name>
    <dbReference type="NCBI Taxonomy" id="1442366"/>
    <lineage>
        <taxon>Bacteria</taxon>
        <taxon>Pseudomonadati</taxon>
        <taxon>Pseudomonadota</taxon>
        <taxon>Betaproteobacteria</taxon>
        <taxon>Burkholderiales</taxon>
        <taxon>Oxalobacteraceae</taxon>
        <taxon>Telluria group</taxon>
        <taxon>Massilia</taxon>
    </lineage>
</organism>
<accession>A0ABT2AE22</accession>
<keyword evidence="9" id="KW-0443">Lipid metabolism</keyword>
<evidence type="ECO:0000256" key="3">
    <source>
        <dbReference type="ARBA" id="ARBA00022516"/>
    </source>
</evidence>
<evidence type="ECO:0000259" key="12">
    <source>
        <dbReference type="Pfam" id="PF00892"/>
    </source>
</evidence>
<dbReference type="InterPro" id="IPR000620">
    <property type="entry name" value="EamA_dom"/>
</dbReference>
<evidence type="ECO:0000256" key="2">
    <source>
        <dbReference type="ARBA" id="ARBA00022475"/>
    </source>
</evidence>
<feature type="transmembrane region" description="Helical" evidence="11">
    <location>
        <begin position="244"/>
        <end position="266"/>
    </location>
</feature>
<dbReference type="PANTHER" id="PTHR30561:SF9">
    <property type="entry name" value="4-AMINO-4-DEOXY-L-ARABINOSE-PHOSPHOUNDECAPRENOL FLIPPASE SUBUNIT ARNF-RELATED"/>
    <property type="match status" value="1"/>
</dbReference>
<evidence type="ECO:0000256" key="9">
    <source>
        <dbReference type="ARBA" id="ARBA00023098"/>
    </source>
</evidence>
<evidence type="ECO:0000313" key="14">
    <source>
        <dbReference type="Proteomes" id="UP001205560"/>
    </source>
</evidence>
<keyword evidence="10 11" id="KW-0472">Membrane</keyword>
<keyword evidence="6 11" id="KW-0812">Transmembrane</keyword>
<feature type="transmembrane region" description="Helical" evidence="11">
    <location>
        <begin position="125"/>
        <end position="143"/>
    </location>
</feature>
<dbReference type="RefSeq" id="WP_258848231.1">
    <property type="nucleotide sequence ID" value="NZ_JANUGX010000044.1"/>
</dbReference>
<evidence type="ECO:0000256" key="1">
    <source>
        <dbReference type="ARBA" id="ARBA00004651"/>
    </source>
</evidence>
<feature type="domain" description="EamA" evidence="12">
    <location>
        <begin position="10"/>
        <end position="140"/>
    </location>
</feature>
<evidence type="ECO:0000256" key="5">
    <source>
        <dbReference type="ARBA" id="ARBA00022556"/>
    </source>
</evidence>
<dbReference type="SUPFAM" id="SSF103481">
    <property type="entry name" value="Multidrug resistance efflux transporter EmrE"/>
    <property type="match status" value="2"/>
</dbReference>
<dbReference type="InterPro" id="IPR000390">
    <property type="entry name" value="Small_drug/metabolite_transptr"/>
</dbReference>
<keyword evidence="3" id="KW-0444">Lipid biosynthesis</keyword>
<keyword evidence="4" id="KW-0997">Cell inner membrane</keyword>
<name>A0ABT2AE22_9BURK</name>
<protein>
    <submittedName>
        <fullName evidence="13">DMT family transporter</fullName>
    </submittedName>
</protein>
<dbReference type="Pfam" id="PF00892">
    <property type="entry name" value="EamA"/>
    <property type="match status" value="2"/>
</dbReference>
<feature type="transmembrane region" description="Helical" evidence="11">
    <location>
        <begin position="6"/>
        <end position="27"/>
    </location>
</feature>
<dbReference type="EMBL" id="JANUGX010000044">
    <property type="protein sequence ID" value="MCS0592464.1"/>
    <property type="molecule type" value="Genomic_DNA"/>
</dbReference>
<feature type="transmembrane region" description="Helical" evidence="11">
    <location>
        <begin position="184"/>
        <end position="203"/>
    </location>
</feature>
<sequence>MSAGIPPQVIAAVLGAALLHATWNALVKARGSADAPADPQPAAILVVLGGALTSALLLPFMAAPLPASWPFIAASSATQCAYYLLLIEAYRHGDMSHAYPLMRGSAPLLVALANGPLTGETLRPGQWLAMCLICGGVLAMGLARAPQTAGTQRSATMFALLTACVIALYTMIDGAGVRRSGAPAAYTMWIFLLTGLVLTAWTARRRRRALIDAARARPLLLPVGGVSTVASYGIALWAMTLAPVAAIAALRETSILFATGIAALFLRERIGRARLLAVFLIACGAVAMRLA</sequence>
<evidence type="ECO:0000256" key="7">
    <source>
        <dbReference type="ARBA" id="ARBA00022985"/>
    </source>
</evidence>
<proteinExistence type="predicted"/>
<keyword evidence="8 11" id="KW-1133">Transmembrane helix</keyword>
<feature type="transmembrane region" description="Helical" evidence="11">
    <location>
        <begin position="219"/>
        <end position="238"/>
    </location>
</feature>
<evidence type="ECO:0000256" key="4">
    <source>
        <dbReference type="ARBA" id="ARBA00022519"/>
    </source>
</evidence>
<feature type="transmembrane region" description="Helical" evidence="11">
    <location>
        <begin position="39"/>
        <end position="61"/>
    </location>
</feature>
<evidence type="ECO:0000256" key="8">
    <source>
        <dbReference type="ARBA" id="ARBA00022989"/>
    </source>
</evidence>
<gene>
    <name evidence="13" type="ORF">NX782_25095</name>
</gene>
<feature type="transmembrane region" description="Helical" evidence="11">
    <location>
        <begin position="155"/>
        <end position="172"/>
    </location>
</feature>
<keyword evidence="7" id="KW-0448">Lipopolysaccharide biosynthesis</keyword>
<dbReference type="Proteomes" id="UP001205560">
    <property type="component" value="Unassembled WGS sequence"/>
</dbReference>
<keyword evidence="14" id="KW-1185">Reference proteome</keyword>